<evidence type="ECO:0000313" key="1">
    <source>
        <dbReference type="EMBL" id="MPN26129.1"/>
    </source>
</evidence>
<organism evidence="1">
    <name type="scientific">bioreactor metagenome</name>
    <dbReference type="NCBI Taxonomy" id="1076179"/>
    <lineage>
        <taxon>unclassified sequences</taxon>
        <taxon>metagenomes</taxon>
        <taxon>ecological metagenomes</taxon>
    </lineage>
</organism>
<accession>A0A645GJW5</accession>
<sequence length="222" mass="24054">MDLALRVHRLEQGVVGVDAALVGESGAGRHAADVKPGTALELAPEAAAAVLGQAGQILVRAGKAKRHIGQCLALERHKALLRQRLGQGLGKVVVVRTQQGRCLRQILDDGEHGAARHCAQLPGQRGGIHALGQGRILADRAADEVRFQPESGAQPAPARQRQKTRLERVICSGQQIEGGGECWRRPFLQQGKAFWRMVGELLQQATGFELVAEIFRRHFAFL</sequence>
<protein>
    <submittedName>
        <fullName evidence="1">Uncharacterized protein</fullName>
    </submittedName>
</protein>
<name>A0A645GJW5_9ZZZZ</name>
<comment type="caution">
    <text evidence="1">The sequence shown here is derived from an EMBL/GenBank/DDBJ whole genome shotgun (WGS) entry which is preliminary data.</text>
</comment>
<dbReference type="EMBL" id="VSSQ01075557">
    <property type="protein sequence ID" value="MPN26129.1"/>
    <property type="molecule type" value="Genomic_DNA"/>
</dbReference>
<gene>
    <name evidence="1" type="ORF">SDC9_173553</name>
</gene>
<reference evidence="1" key="1">
    <citation type="submission" date="2019-08" db="EMBL/GenBank/DDBJ databases">
        <authorList>
            <person name="Kucharzyk K."/>
            <person name="Murdoch R.W."/>
            <person name="Higgins S."/>
            <person name="Loffler F."/>
        </authorList>
    </citation>
    <scope>NUCLEOTIDE SEQUENCE</scope>
</reference>
<proteinExistence type="predicted"/>
<dbReference type="AlphaFoldDB" id="A0A645GJW5"/>